<dbReference type="OrthoDB" id="694638at2759"/>
<sequence>MGSVPERMRLDWSRFQRGVHEDNVRRSVVARRESHHGRKQKEDEFVLQKRRMIGCHGSMLLSETLKRVRRWVVYIEIGNEDDGIGNQFHI</sequence>
<dbReference type="Proteomes" id="UP000636800">
    <property type="component" value="Unassembled WGS sequence"/>
</dbReference>
<gene>
    <name evidence="1" type="ORF">HPP92_019121</name>
</gene>
<evidence type="ECO:0000313" key="1">
    <source>
        <dbReference type="EMBL" id="KAG0467541.1"/>
    </source>
</evidence>
<dbReference type="AlphaFoldDB" id="A0A835Q6Z5"/>
<keyword evidence="2" id="KW-1185">Reference proteome</keyword>
<organism evidence="1 2">
    <name type="scientific">Vanilla planifolia</name>
    <name type="common">Vanilla</name>
    <dbReference type="NCBI Taxonomy" id="51239"/>
    <lineage>
        <taxon>Eukaryota</taxon>
        <taxon>Viridiplantae</taxon>
        <taxon>Streptophyta</taxon>
        <taxon>Embryophyta</taxon>
        <taxon>Tracheophyta</taxon>
        <taxon>Spermatophyta</taxon>
        <taxon>Magnoliopsida</taxon>
        <taxon>Liliopsida</taxon>
        <taxon>Asparagales</taxon>
        <taxon>Orchidaceae</taxon>
        <taxon>Vanilloideae</taxon>
        <taxon>Vanilleae</taxon>
        <taxon>Vanilla</taxon>
    </lineage>
</organism>
<protein>
    <submittedName>
        <fullName evidence="1">Uncharacterized protein</fullName>
    </submittedName>
</protein>
<evidence type="ECO:0000313" key="2">
    <source>
        <dbReference type="Proteomes" id="UP000636800"/>
    </source>
</evidence>
<comment type="caution">
    <text evidence="1">The sequence shown here is derived from an EMBL/GenBank/DDBJ whole genome shotgun (WGS) entry which is preliminary data.</text>
</comment>
<accession>A0A835Q6Z5</accession>
<proteinExistence type="predicted"/>
<reference evidence="1 2" key="1">
    <citation type="journal article" date="2020" name="Nat. Food">
        <title>A phased Vanilla planifolia genome enables genetic improvement of flavour and production.</title>
        <authorList>
            <person name="Hasing T."/>
            <person name="Tang H."/>
            <person name="Brym M."/>
            <person name="Khazi F."/>
            <person name="Huang T."/>
            <person name="Chambers A.H."/>
        </authorList>
    </citation>
    <scope>NUCLEOTIDE SEQUENCE [LARGE SCALE GENOMIC DNA]</scope>
    <source>
        <tissue evidence="1">Leaf</tissue>
    </source>
</reference>
<dbReference type="EMBL" id="JADCNL010000009">
    <property type="protein sequence ID" value="KAG0467541.1"/>
    <property type="molecule type" value="Genomic_DNA"/>
</dbReference>
<name>A0A835Q6Z5_VANPL</name>